<gene>
    <name evidence="1" type="ORF">SAMN05192574_102368</name>
</gene>
<sequence>MGILSFILRFIKLRPSWKGTPEMFLAMAMDMQARNNPVYSVHEVIQWGEVLQKVINVKLSPYKDFPDLLQRGTPDYSMVEKVNGKMNELHQRQELKKAIYGDKANLGDDDITTSNSEGAVFARKMIKDLSNYVDFPEDQGDELGKL</sequence>
<dbReference type="OrthoDB" id="794869at2"/>
<proteinExistence type="predicted"/>
<dbReference type="EMBL" id="FOCL01000002">
    <property type="protein sequence ID" value="SEN07293.1"/>
    <property type="molecule type" value="Genomic_DNA"/>
</dbReference>
<evidence type="ECO:0000313" key="2">
    <source>
        <dbReference type="Proteomes" id="UP000198942"/>
    </source>
</evidence>
<dbReference type="Proteomes" id="UP000198942">
    <property type="component" value="Unassembled WGS sequence"/>
</dbReference>
<dbReference type="RefSeq" id="WP_091209501.1">
    <property type="nucleotide sequence ID" value="NZ_FOCL01000002.1"/>
</dbReference>
<organism evidence="1 2">
    <name type="scientific">Mucilaginibacter gossypiicola</name>
    <dbReference type="NCBI Taxonomy" id="551995"/>
    <lineage>
        <taxon>Bacteria</taxon>
        <taxon>Pseudomonadati</taxon>
        <taxon>Bacteroidota</taxon>
        <taxon>Sphingobacteriia</taxon>
        <taxon>Sphingobacteriales</taxon>
        <taxon>Sphingobacteriaceae</taxon>
        <taxon>Mucilaginibacter</taxon>
    </lineage>
</organism>
<evidence type="ECO:0000313" key="1">
    <source>
        <dbReference type="EMBL" id="SEN07293.1"/>
    </source>
</evidence>
<reference evidence="2" key="1">
    <citation type="submission" date="2016-10" db="EMBL/GenBank/DDBJ databases">
        <authorList>
            <person name="Varghese N."/>
            <person name="Submissions S."/>
        </authorList>
    </citation>
    <scope>NUCLEOTIDE SEQUENCE [LARGE SCALE GENOMIC DNA]</scope>
    <source>
        <strain evidence="2">Gh-48</strain>
    </source>
</reference>
<accession>A0A1H8DJA5</accession>
<protein>
    <submittedName>
        <fullName evidence="1">Uncharacterized protein</fullName>
    </submittedName>
</protein>
<dbReference type="AlphaFoldDB" id="A0A1H8DJA5"/>
<keyword evidence="2" id="KW-1185">Reference proteome</keyword>
<name>A0A1H8DJA5_9SPHI</name>